<dbReference type="EnsemblPlants" id="Kaladp0042s0136.1.v1.1">
    <property type="protein sequence ID" value="Kaladp0042s0136.1.v1.1"/>
    <property type="gene ID" value="Kaladp0042s0136.v1.1"/>
</dbReference>
<dbReference type="PANTHER" id="PTHR47995">
    <property type="entry name" value="TRANSCRIPTION FACTOR MYB33-RELATED"/>
    <property type="match status" value="1"/>
</dbReference>
<feature type="domain" description="Myb-like" evidence="9">
    <location>
        <begin position="34"/>
        <end position="83"/>
    </location>
</feature>
<feature type="domain" description="Myb-like" evidence="9">
    <location>
        <begin position="84"/>
        <end position="134"/>
    </location>
</feature>
<dbReference type="InterPro" id="IPR001005">
    <property type="entry name" value="SANT/Myb"/>
</dbReference>
<evidence type="ECO:0000256" key="1">
    <source>
        <dbReference type="ARBA" id="ARBA00004123"/>
    </source>
</evidence>
<evidence type="ECO:0000256" key="3">
    <source>
        <dbReference type="ARBA" id="ARBA00023015"/>
    </source>
</evidence>
<keyword evidence="7" id="KW-0539">Nucleus</keyword>
<evidence type="ECO:0000259" key="9">
    <source>
        <dbReference type="PROSITE" id="PS50090"/>
    </source>
</evidence>
<keyword evidence="3" id="KW-0805">Transcription regulation</keyword>
<evidence type="ECO:0008006" key="13">
    <source>
        <dbReference type="Google" id="ProtNLM"/>
    </source>
</evidence>
<keyword evidence="4" id="KW-0238">DNA-binding</keyword>
<dbReference type="Pfam" id="PF00249">
    <property type="entry name" value="Myb_DNA-binding"/>
    <property type="match status" value="2"/>
</dbReference>
<dbReference type="FunFam" id="1.10.10.60:FF:000001">
    <property type="entry name" value="MYB-related transcription factor"/>
    <property type="match status" value="1"/>
</dbReference>
<comment type="subcellular location">
    <subcellularLocation>
        <location evidence="1">Nucleus</location>
    </subcellularLocation>
</comment>
<keyword evidence="12" id="KW-1185">Reference proteome</keyword>
<dbReference type="OMA" id="DLCNDYK"/>
<evidence type="ECO:0000256" key="6">
    <source>
        <dbReference type="ARBA" id="ARBA00023163"/>
    </source>
</evidence>
<accession>A0A7N0TRH8</accession>
<protein>
    <recommendedName>
        <fullName evidence="13">Transcription factor GAMYB</fullName>
    </recommendedName>
</protein>
<feature type="region of interest" description="Disordered" evidence="8">
    <location>
        <begin position="1"/>
        <end position="22"/>
    </location>
</feature>
<evidence type="ECO:0000256" key="8">
    <source>
        <dbReference type="SAM" id="MobiDB-lite"/>
    </source>
</evidence>
<evidence type="ECO:0000313" key="12">
    <source>
        <dbReference type="Proteomes" id="UP000594263"/>
    </source>
</evidence>
<keyword evidence="5" id="KW-0010">Activator</keyword>
<dbReference type="PROSITE" id="PS51294">
    <property type="entry name" value="HTH_MYB"/>
    <property type="match status" value="2"/>
</dbReference>
<feature type="domain" description="HTH myb-type" evidence="10">
    <location>
        <begin position="84"/>
        <end position="138"/>
    </location>
</feature>
<dbReference type="SUPFAM" id="SSF46689">
    <property type="entry name" value="Homeodomain-like"/>
    <property type="match status" value="1"/>
</dbReference>
<dbReference type="GO" id="GO:0045893">
    <property type="term" value="P:positive regulation of DNA-templated transcription"/>
    <property type="evidence" value="ECO:0007669"/>
    <property type="project" value="UniProtKB-ARBA"/>
</dbReference>
<evidence type="ECO:0000259" key="10">
    <source>
        <dbReference type="PROSITE" id="PS51294"/>
    </source>
</evidence>
<dbReference type="GO" id="GO:0040008">
    <property type="term" value="P:regulation of growth"/>
    <property type="evidence" value="ECO:0007669"/>
    <property type="project" value="UniProtKB-ARBA"/>
</dbReference>
<dbReference type="EnsemblPlants" id="Kaladp0042s0136.2.v1.1">
    <property type="protein sequence ID" value="Kaladp0042s0136.2.v1.1"/>
    <property type="gene ID" value="Kaladp0042s0136.v1.1"/>
</dbReference>
<feature type="domain" description="HTH myb-type" evidence="10">
    <location>
        <begin position="31"/>
        <end position="83"/>
    </location>
</feature>
<dbReference type="Gramene" id="Kaladp0042s0136.1.v1.1">
    <property type="protein sequence ID" value="Kaladp0042s0136.1.v1.1"/>
    <property type="gene ID" value="Kaladp0042s0136.v1.1"/>
</dbReference>
<dbReference type="GO" id="GO:0005634">
    <property type="term" value="C:nucleus"/>
    <property type="evidence" value="ECO:0007669"/>
    <property type="project" value="UniProtKB-SubCell"/>
</dbReference>
<name>A0A7N0TRH8_KALFE</name>
<evidence type="ECO:0000313" key="11">
    <source>
        <dbReference type="EnsemblPlants" id="Kaladp0042s0136.2.v1.1"/>
    </source>
</evidence>
<dbReference type="PROSITE" id="PS50090">
    <property type="entry name" value="MYB_LIKE"/>
    <property type="match status" value="2"/>
</dbReference>
<dbReference type="PANTHER" id="PTHR47995:SF18">
    <property type="entry name" value="TRANSCRIPTION FACTOR MYB65"/>
    <property type="match status" value="1"/>
</dbReference>
<dbReference type="GO" id="GO:0048235">
    <property type="term" value="P:pollen sperm cell differentiation"/>
    <property type="evidence" value="ECO:0007669"/>
    <property type="project" value="UniProtKB-ARBA"/>
</dbReference>
<dbReference type="Proteomes" id="UP000594263">
    <property type="component" value="Unplaced"/>
</dbReference>
<dbReference type="InterPro" id="IPR009057">
    <property type="entry name" value="Homeodomain-like_sf"/>
</dbReference>
<dbReference type="AlphaFoldDB" id="A0A7N0TRH8"/>
<evidence type="ECO:0000256" key="7">
    <source>
        <dbReference type="ARBA" id="ARBA00023242"/>
    </source>
</evidence>
<keyword evidence="2" id="KW-0677">Repeat</keyword>
<keyword evidence="6" id="KW-0804">Transcription</keyword>
<dbReference type="Gramene" id="Kaladp0042s0136.2.v1.1">
    <property type="protein sequence ID" value="Kaladp0042s0136.2.v1.1"/>
    <property type="gene ID" value="Kaladp0042s0136.v1.1"/>
</dbReference>
<dbReference type="FunFam" id="1.10.10.60:FF:000119">
    <property type="entry name" value="Transcription factor GAMYB"/>
    <property type="match status" value="1"/>
</dbReference>
<evidence type="ECO:0000256" key="2">
    <source>
        <dbReference type="ARBA" id="ARBA00022737"/>
    </source>
</evidence>
<proteinExistence type="predicted"/>
<dbReference type="CDD" id="cd00167">
    <property type="entry name" value="SANT"/>
    <property type="match status" value="2"/>
</dbReference>
<reference evidence="11" key="1">
    <citation type="submission" date="2021-01" db="UniProtKB">
        <authorList>
            <consortium name="EnsemblPlants"/>
        </authorList>
    </citation>
    <scope>IDENTIFICATION</scope>
</reference>
<dbReference type="SMART" id="SM00717">
    <property type="entry name" value="SANT"/>
    <property type="match status" value="2"/>
</dbReference>
<sequence length="526" mass="58005">MSIDSEDGPLSNEELESQLVDDESSRGIMNGVVLKKGPWTSAEDAILIDYVKKRGEGNWNAVQKHSGLFRCGKSCRLRWANHLRPNLKKGSITAEEERLIIELHAKMGNKWARMAAHLPGRTDNEIKNYWNTRIKRRQRAGLPLYPPEVCLQALLENQSEGPSRTNSRGNRHTNTNSYDIPDVVFHSMPAIHGALSYFPELPGMTSDSGLLEAVGSTQQSNFVLSQQPKSFCGFRSHGYGFDVIVKNELPTFEPVQDDPKFNQSPGLFFPYDRDPNDNHWSLGETQDSHSFVNCNFSTPKPSCEAVKSELPSFQYPDTDSSNWDTFYSASPLPDLLDSHIQAGTPNEAVHSECSSPRNSGLLDALLYEARAISGVKNQLSNKSSNSSAVTPSEFAGETVPTFCETEIGNNSEPITPLGSTTSIYCGSVFTAAHGTFFDSHPLQETYFGCRLKPEPVDDVSNPVEVNSPAPARLDSLEPGLPFYSDWVDDQESGFNVNETTMEEGVAEALGNDFQYMGSTLPGQGWG</sequence>
<organism evidence="11 12">
    <name type="scientific">Kalanchoe fedtschenkoi</name>
    <name type="common">Lavender scallops</name>
    <name type="synonym">South American air plant</name>
    <dbReference type="NCBI Taxonomy" id="63787"/>
    <lineage>
        <taxon>Eukaryota</taxon>
        <taxon>Viridiplantae</taxon>
        <taxon>Streptophyta</taxon>
        <taxon>Embryophyta</taxon>
        <taxon>Tracheophyta</taxon>
        <taxon>Spermatophyta</taxon>
        <taxon>Magnoliopsida</taxon>
        <taxon>eudicotyledons</taxon>
        <taxon>Gunneridae</taxon>
        <taxon>Pentapetalae</taxon>
        <taxon>Saxifragales</taxon>
        <taxon>Crassulaceae</taxon>
        <taxon>Kalanchoe</taxon>
    </lineage>
</organism>
<dbReference type="GO" id="GO:0003677">
    <property type="term" value="F:DNA binding"/>
    <property type="evidence" value="ECO:0007669"/>
    <property type="project" value="UniProtKB-KW"/>
</dbReference>
<dbReference type="InterPro" id="IPR017930">
    <property type="entry name" value="Myb_dom"/>
</dbReference>
<dbReference type="Gene3D" id="1.10.10.60">
    <property type="entry name" value="Homeodomain-like"/>
    <property type="match status" value="2"/>
</dbReference>
<evidence type="ECO:0000256" key="4">
    <source>
        <dbReference type="ARBA" id="ARBA00023125"/>
    </source>
</evidence>
<evidence type="ECO:0000256" key="5">
    <source>
        <dbReference type="ARBA" id="ARBA00023159"/>
    </source>
</evidence>